<dbReference type="STRING" id="70415.A0A5S6R1R7"/>
<sequence>MSSCSGSSKRCSRRLQRMFNDEEEEELNDPGSWECSVCTYRNTADTFHCEMCDTRKGTSTRKPKLNSTVFELQQTVQKIVQQQAAILSSTVDPVQSKERPGREKSACSLVRSKGAGQQSPSSSTNNGGTWSSADSPGVSSPAPSSTQASTPQPTSPSTSRGASNNASLEQSSNESRQFVVDHQLLALDVNSARTLTVTADDVTVIITDYSLTPIGSPMKRKKVKRQRVLKVESDDSDSNLGGPRVHLSSKGPPLLPLKMCTRFIVVQKFLPPAVSHCGNKCAVVGRCLWAPDPTCTPRCISQKFNSSRVG</sequence>
<dbReference type="GO" id="GO:0045893">
    <property type="term" value="P:positive regulation of DNA-templated transcription"/>
    <property type="evidence" value="ECO:0007669"/>
    <property type="project" value="InterPro"/>
</dbReference>
<dbReference type="PANTHER" id="PTHR12920:SF4">
    <property type="entry name" value="GEO03726P1"/>
    <property type="match status" value="1"/>
</dbReference>
<accession>A0A5S6R1R7</accession>
<feature type="domain" description="RanBP2-type" evidence="6">
    <location>
        <begin position="29"/>
        <end position="58"/>
    </location>
</feature>
<dbReference type="GO" id="GO:0005634">
    <property type="term" value="C:nucleus"/>
    <property type="evidence" value="ECO:0007669"/>
    <property type="project" value="TreeGrafter"/>
</dbReference>
<evidence type="ECO:0000259" key="6">
    <source>
        <dbReference type="PROSITE" id="PS50199"/>
    </source>
</evidence>
<organism evidence="7 8">
    <name type="scientific">Trichuris muris</name>
    <name type="common">Mouse whipworm</name>
    <dbReference type="NCBI Taxonomy" id="70415"/>
    <lineage>
        <taxon>Eukaryota</taxon>
        <taxon>Metazoa</taxon>
        <taxon>Ecdysozoa</taxon>
        <taxon>Nematoda</taxon>
        <taxon>Enoplea</taxon>
        <taxon>Dorylaimia</taxon>
        <taxon>Trichinellida</taxon>
        <taxon>Trichuridae</taxon>
        <taxon>Trichuris</taxon>
    </lineage>
</organism>
<keyword evidence="2 4" id="KW-0863">Zinc-finger</keyword>
<keyword evidence="3" id="KW-0862">Zinc</keyword>
<dbReference type="Proteomes" id="UP000046395">
    <property type="component" value="Unassembled WGS sequence"/>
</dbReference>
<dbReference type="WBParaSite" id="TMUE_3000013373.1">
    <property type="protein sequence ID" value="TMUE_3000013373.1"/>
    <property type="gene ID" value="WBGene00301883"/>
</dbReference>
<dbReference type="InterPro" id="IPR039958">
    <property type="entry name" value="RYBP/YAF2"/>
</dbReference>
<dbReference type="PROSITE" id="PS01358">
    <property type="entry name" value="ZF_RANBP2_1"/>
    <property type="match status" value="1"/>
</dbReference>
<reference evidence="8" key="1">
    <citation type="submission" date="2019-12" db="UniProtKB">
        <authorList>
            <consortium name="WormBaseParasite"/>
        </authorList>
    </citation>
    <scope>IDENTIFICATION</scope>
</reference>
<dbReference type="GO" id="GO:0003677">
    <property type="term" value="F:DNA binding"/>
    <property type="evidence" value="ECO:0007669"/>
    <property type="project" value="TreeGrafter"/>
</dbReference>
<proteinExistence type="predicted"/>
<feature type="compositionally biased region" description="Polar residues" evidence="5">
    <location>
        <begin position="160"/>
        <end position="174"/>
    </location>
</feature>
<keyword evidence="7" id="KW-1185">Reference proteome</keyword>
<dbReference type="PROSITE" id="PS50199">
    <property type="entry name" value="ZF_RANBP2_2"/>
    <property type="match status" value="1"/>
</dbReference>
<dbReference type="GO" id="GO:0008270">
    <property type="term" value="F:zinc ion binding"/>
    <property type="evidence" value="ECO:0007669"/>
    <property type="project" value="UniProtKB-KW"/>
</dbReference>
<feature type="compositionally biased region" description="Low complexity" evidence="5">
    <location>
        <begin position="139"/>
        <end position="159"/>
    </location>
</feature>
<dbReference type="PANTHER" id="PTHR12920">
    <property type="entry name" value="RYBP AND YAF2-RELATED"/>
    <property type="match status" value="1"/>
</dbReference>
<dbReference type="SUPFAM" id="SSF90209">
    <property type="entry name" value="Ran binding protein zinc finger-like"/>
    <property type="match status" value="1"/>
</dbReference>
<dbReference type="InterPro" id="IPR036443">
    <property type="entry name" value="Znf_RanBP2_sf"/>
</dbReference>
<dbReference type="InterPro" id="IPR001876">
    <property type="entry name" value="Znf_RanBP2"/>
</dbReference>
<evidence type="ECO:0000256" key="1">
    <source>
        <dbReference type="ARBA" id="ARBA00022723"/>
    </source>
</evidence>
<evidence type="ECO:0000256" key="4">
    <source>
        <dbReference type="PROSITE-ProRule" id="PRU00322"/>
    </source>
</evidence>
<dbReference type="AlphaFoldDB" id="A0A5S6R1R7"/>
<name>A0A5S6R1R7_TRIMR</name>
<evidence type="ECO:0000256" key="3">
    <source>
        <dbReference type="ARBA" id="ARBA00022833"/>
    </source>
</evidence>
<dbReference type="GO" id="GO:0003712">
    <property type="term" value="F:transcription coregulator activity"/>
    <property type="evidence" value="ECO:0007669"/>
    <property type="project" value="TreeGrafter"/>
</dbReference>
<evidence type="ECO:0000256" key="2">
    <source>
        <dbReference type="ARBA" id="ARBA00022771"/>
    </source>
</evidence>
<protein>
    <submittedName>
        <fullName evidence="8">RanBP2-type domain-containing protein</fullName>
    </submittedName>
</protein>
<feature type="compositionally biased region" description="Low complexity" evidence="5">
    <location>
        <begin position="119"/>
        <end position="132"/>
    </location>
</feature>
<dbReference type="SMART" id="SM00547">
    <property type="entry name" value="ZnF_RBZ"/>
    <property type="match status" value="1"/>
</dbReference>
<evidence type="ECO:0000256" key="5">
    <source>
        <dbReference type="SAM" id="MobiDB-lite"/>
    </source>
</evidence>
<dbReference type="Gene3D" id="4.10.1060.10">
    <property type="entry name" value="Zinc finger, RanBP2-type"/>
    <property type="match status" value="1"/>
</dbReference>
<evidence type="ECO:0000313" key="8">
    <source>
        <dbReference type="WBParaSite" id="TMUE_3000013373.1"/>
    </source>
</evidence>
<feature type="compositionally biased region" description="Basic and acidic residues" evidence="5">
    <location>
        <begin position="95"/>
        <end position="105"/>
    </location>
</feature>
<keyword evidence="1" id="KW-0479">Metal-binding</keyword>
<evidence type="ECO:0000313" key="7">
    <source>
        <dbReference type="Proteomes" id="UP000046395"/>
    </source>
</evidence>
<dbReference type="Pfam" id="PF00641">
    <property type="entry name" value="Zn_ribbon_RanBP"/>
    <property type="match status" value="1"/>
</dbReference>
<feature type="region of interest" description="Disordered" evidence="5">
    <location>
        <begin position="88"/>
        <end position="174"/>
    </location>
</feature>